<name>X0SSU5_9ZZZZ</name>
<feature type="non-terminal residue" evidence="1">
    <location>
        <position position="1"/>
    </location>
</feature>
<dbReference type="EMBL" id="BARS01008450">
    <property type="protein sequence ID" value="GAF78962.1"/>
    <property type="molecule type" value="Genomic_DNA"/>
</dbReference>
<protein>
    <recommendedName>
        <fullName evidence="2">DNA-directed DNA polymerase family A palm domain-containing protein</fullName>
    </recommendedName>
</protein>
<comment type="caution">
    <text evidence="1">The sequence shown here is derived from an EMBL/GenBank/DDBJ whole genome shotgun (WGS) entry which is preliminary data.</text>
</comment>
<reference evidence="1" key="1">
    <citation type="journal article" date="2014" name="Front. Microbiol.">
        <title>High frequency of phylogenetically diverse reductive dehalogenase-homologous genes in deep subseafloor sedimentary metagenomes.</title>
        <authorList>
            <person name="Kawai M."/>
            <person name="Futagami T."/>
            <person name="Toyoda A."/>
            <person name="Takaki Y."/>
            <person name="Nishi S."/>
            <person name="Hori S."/>
            <person name="Arai W."/>
            <person name="Tsubouchi T."/>
            <person name="Morono Y."/>
            <person name="Uchiyama I."/>
            <person name="Ito T."/>
            <person name="Fujiyama A."/>
            <person name="Inagaki F."/>
            <person name="Takami H."/>
        </authorList>
    </citation>
    <scope>NUCLEOTIDE SEQUENCE</scope>
    <source>
        <strain evidence="1">Expedition CK06-06</strain>
    </source>
</reference>
<organism evidence="1">
    <name type="scientific">marine sediment metagenome</name>
    <dbReference type="NCBI Taxonomy" id="412755"/>
    <lineage>
        <taxon>unclassified sequences</taxon>
        <taxon>metagenomes</taxon>
        <taxon>ecological metagenomes</taxon>
    </lineage>
</organism>
<sequence>LTFHASGQLKELARHALGVDKDLILKFTDIEVNPHWKPVDLGYAPFALAIGKPGNWKGAWPEVIQHYISHWFHNPLAKKYAQDDVIYTRDLYKHFDSPPPGDDDSELACMVGAARWRGFDIDIEKIQKQRLNTIKQAGSTPTAPKQARYYIEEVMDNTEKIALVEGTGAMILESIAGKEDETGNWIYAWIKDDKTPHPAAIRAREVLQARRANKERENYDKLLLARHFHASFKVIGTLSARMAGDNKLNPQGIKAKKYVRRCFPLADFVAGFVLCGGDFVSFEVVLAEAVYNDPKLREDLLAGKSIHGLFAEQLFDIDYDTIMATKKTTDYYTDGKRGIFSQLYGGNEHTIVDRLGVDIETAIKANEGFM</sequence>
<dbReference type="AlphaFoldDB" id="X0SSU5"/>
<proteinExistence type="predicted"/>
<evidence type="ECO:0008006" key="2">
    <source>
        <dbReference type="Google" id="ProtNLM"/>
    </source>
</evidence>
<dbReference type="Gene3D" id="1.10.150.20">
    <property type="entry name" value="5' to 3' exonuclease, C-terminal subdomain"/>
    <property type="match status" value="1"/>
</dbReference>
<feature type="non-terminal residue" evidence="1">
    <location>
        <position position="370"/>
    </location>
</feature>
<evidence type="ECO:0000313" key="1">
    <source>
        <dbReference type="EMBL" id="GAF78962.1"/>
    </source>
</evidence>
<dbReference type="InterPro" id="IPR043502">
    <property type="entry name" value="DNA/RNA_pol_sf"/>
</dbReference>
<accession>X0SSU5</accession>
<gene>
    <name evidence="1" type="ORF">S01H1_16104</name>
</gene>
<dbReference type="SUPFAM" id="SSF56672">
    <property type="entry name" value="DNA/RNA polymerases"/>
    <property type="match status" value="1"/>
</dbReference>